<accession>I3EJZ2</accession>
<evidence type="ECO:0000313" key="2">
    <source>
        <dbReference type="Proteomes" id="UP000002872"/>
    </source>
</evidence>
<dbReference type="HOGENOM" id="CLU_1687100_0_0_1"/>
<dbReference type="Proteomes" id="UP000002872">
    <property type="component" value="Unassembled WGS sequence"/>
</dbReference>
<name>I3EJZ2_NEMP3</name>
<protein>
    <submittedName>
        <fullName evidence="1">Uncharacterized protein</fullName>
    </submittedName>
</protein>
<keyword evidence="2" id="KW-1185">Reference proteome</keyword>
<dbReference type="EMBL" id="GL870876">
    <property type="protein sequence ID" value="EIJ89539.1"/>
    <property type="molecule type" value="Genomic_DNA"/>
</dbReference>
<reference evidence="1" key="1">
    <citation type="submission" date="2011-01" db="EMBL/GenBank/DDBJ databases">
        <title>The Genome Sequence of Nematocida parisii strain ERTm3.</title>
        <authorList>
            <consortium name="The Broad Institute Genome Sequencing Platform"/>
            <consortium name="The Broad Institute Genome Sequencing Center for Infectious Disease"/>
            <person name="Cuomo C."/>
            <person name="Troemel E."/>
            <person name="Young S.K."/>
            <person name="Zeng Q."/>
            <person name="Gargeya S."/>
            <person name="Fitzgerald M."/>
            <person name="Haas B."/>
            <person name="Abouelleil A."/>
            <person name="Alvarado L."/>
            <person name="Arachchi H.M."/>
            <person name="Berlin A."/>
            <person name="Chapman S.B."/>
            <person name="Gearin G."/>
            <person name="Goldberg J."/>
            <person name="Griggs A."/>
            <person name="Gujja S."/>
            <person name="Hansen M."/>
            <person name="Heiman D."/>
            <person name="Howarth C."/>
            <person name="Larimer J."/>
            <person name="Lui A."/>
            <person name="MacDonald P.J.P."/>
            <person name="McCowen C."/>
            <person name="Montmayeur A."/>
            <person name="Murphy C."/>
            <person name="Neiman D."/>
            <person name="Pearson M."/>
            <person name="Priest M."/>
            <person name="Roberts A."/>
            <person name="Saif S."/>
            <person name="Shea T."/>
            <person name="Sisk P."/>
            <person name="Stolte C."/>
            <person name="Sykes S."/>
            <person name="Wortman J."/>
            <person name="Nusbaum C."/>
            <person name="Birren B."/>
        </authorList>
    </citation>
    <scope>NUCLEOTIDE SEQUENCE</scope>
    <source>
        <strain evidence="1">ERTm3</strain>
    </source>
</reference>
<organism evidence="1 2">
    <name type="scientific">Nematocida parisii (strain ERTm3)</name>
    <name type="common">Nematode killer fungus</name>
    <dbReference type="NCBI Taxonomy" id="935791"/>
    <lineage>
        <taxon>Eukaryota</taxon>
        <taxon>Fungi</taxon>
        <taxon>Fungi incertae sedis</taxon>
        <taxon>Microsporidia</taxon>
        <taxon>Nematocida</taxon>
    </lineage>
</organism>
<dbReference type="VEuPathDB" id="MicrosporidiaDB:NEQG_00309"/>
<sequence>MWGINHNNYMEEYKKHTGPKIKDDMDRWRERMPDIYKSIYCVINNNVLFEYFIDSGLFSQNEQYKFSGLPIFTADISKYYHALKKDFKSIMELSQRLRRINHKKHDYTNSSIDEYMATSIMRPTQPVHIFRRFNFFDIMQYNSPGEYIEKELLYSV</sequence>
<proteinExistence type="predicted"/>
<dbReference type="OrthoDB" id="10502696at2759"/>
<dbReference type="InParanoid" id="I3EJZ2"/>
<dbReference type="AlphaFoldDB" id="I3EJZ2"/>
<gene>
    <name evidence="1" type="ORF">NEQG_00309</name>
</gene>
<evidence type="ECO:0000313" key="1">
    <source>
        <dbReference type="EMBL" id="EIJ89539.1"/>
    </source>
</evidence>